<keyword evidence="3" id="KW-1185">Reference proteome</keyword>
<gene>
    <name evidence="2" type="ORF">PV05_00081</name>
</gene>
<dbReference type="HOGENOM" id="CLU_024064_0_0_1"/>
<name>A0A0D2EYQ9_9EURO</name>
<dbReference type="AlphaFoldDB" id="A0A0D2EYQ9"/>
<dbReference type="GeneID" id="25321989"/>
<dbReference type="SUPFAM" id="SSF52047">
    <property type="entry name" value="RNI-like"/>
    <property type="match status" value="1"/>
</dbReference>
<evidence type="ECO:0000313" key="3">
    <source>
        <dbReference type="Proteomes" id="UP000054342"/>
    </source>
</evidence>
<organism evidence="2 3">
    <name type="scientific">Exophiala xenobiotica</name>
    <dbReference type="NCBI Taxonomy" id="348802"/>
    <lineage>
        <taxon>Eukaryota</taxon>
        <taxon>Fungi</taxon>
        <taxon>Dikarya</taxon>
        <taxon>Ascomycota</taxon>
        <taxon>Pezizomycotina</taxon>
        <taxon>Eurotiomycetes</taxon>
        <taxon>Chaetothyriomycetidae</taxon>
        <taxon>Chaetothyriales</taxon>
        <taxon>Herpotrichiellaceae</taxon>
        <taxon>Exophiala</taxon>
    </lineage>
</organism>
<sequence length="596" mass="67148">MSLRRNHLYTNGPEVQGAFGVDSLPLTTVAHIISCLGDDVASLARLCRTSRVLYYMTLPQLWKRVVLRSHSSIHYRDDIPEGFGSASPFSMGLNALVTRNVSSLVRSLVLEGDYRSSDLEEYSRAGRVSESTMILNIAVRAAVDQCLHLEDFRWDLNVRIQPNVYAGLSKLTKLESLWIRFQTNRSPQPSGEIPALPNLKSFTFTHYDPMCYPDDVSTLLLHADKLESLVMHFSPRMREQGEPSVVLTRFFRKNIVAKKKLRLQRIGVYNLLANAESVECMQAVESTTMKEFTALNTFGMDEDELHRSTTLFIDRTWFVPMPKDLHQPRSMRMDQLHKTHALEIGRCAGLERLYLVNARYKPAGDNGSSPPNSAGASPRTINGENRSAQNTPTAASAPKMGLRDLYLDSICNGCGPTLKHLILPARWPLSTPLTAKLIKSCPNLTQLSAAIECTDKEVLRMVFPFLSKLWAIRVLPPKQYGEEGERSLAAFNAFIEQPDCAIEENLSTSLEQRGPAGAVPDFPALKYVGLGHKVWEIGGVYEERVRTPVQNQNPGEDHSGTDSWQEEVVYRRRIRRIEERDVADVEIWKMDSMDII</sequence>
<feature type="compositionally biased region" description="Polar residues" evidence="1">
    <location>
        <begin position="379"/>
        <end position="394"/>
    </location>
</feature>
<dbReference type="STRING" id="348802.A0A0D2EYQ9"/>
<dbReference type="RefSeq" id="XP_013320399.1">
    <property type="nucleotide sequence ID" value="XM_013464945.1"/>
</dbReference>
<evidence type="ECO:0000256" key="1">
    <source>
        <dbReference type="SAM" id="MobiDB-lite"/>
    </source>
</evidence>
<dbReference type="InterPro" id="IPR036047">
    <property type="entry name" value="F-box-like_dom_sf"/>
</dbReference>
<reference evidence="2 3" key="1">
    <citation type="submission" date="2015-01" db="EMBL/GenBank/DDBJ databases">
        <title>The Genome Sequence of Exophiala xenobiotica CBS118157.</title>
        <authorList>
            <consortium name="The Broad Institute Genomics Platform"/>
            <person name="Cuomo C."/>
            <person name="de Hoog S."/>
            <person name="Gorbushina A."/>
            <person name="Stielow B."/>
            <person name="Teixiera M."/>
            <person name="Abouelleil A."/>
            <person name="Chapman S.B."/>
            <person name="Priest M."/>
            <person name="Young S.K."/>
            <person name="Wortman J."/>
            <person name="Nusbaum C."/>
            <person name="Birren B."/>
        </authorList>
    </citation>
    <scope>NUCLEOTIDE SEQUENCE [LARGE SCALE GENOMIC DNA]</scope>
    <source>
        <strain evidence="2 3">CBS 118157</strain>
    </source>
</reference>
<feature type="compositionally biased region" description="Low complexity" evidence="1">
    <location>
        <begin position="366"/>
        <end position="378"/>
    </location>
</feature>
<dbReference type="EMBL" id="KN847317">
    <property type="protein sequence ID" value="KIW59815.1"/>
    <property type="molecule type" value="Genomic_DNA"/>
</dbReference>
<dbReference type="Proteomes" id="UP000054342">
    <property type="component" value="Unassembled WGS sequence"/>
</dbReference>
<dbReference type="OrthoDB" id="5311681at2759"/>
<evidence type="ECO:0000313" key="2">
    <source>
        <dbReference type="EMBL" id="KIW59815.1"/>
    </source>
</evidence>
<evidence type="ECO:0008006" key="4">
    <source>
        <dbReference type="Google" id="ProtNLM"/>
    </source>
</evidence>
<accession>A0A0D2EYQ9</accession>
<protein>
    <recommendedName>
        <fullName evidence="4">F-box domain-containing protein</fullName>
    </recommendedName>
</protein>
<dbReference type="SUPFAM" id="SSF81383">
    <property type="entry name" value="F-box domain"/>
    <property type="match status" value="1"/>
</dbReference>
<feature type="region of interest" description="Disordered" evidence="1">
    <location>
        <begin position="364"/>
        <end position="396"/>
    </location>
</feature>
<proteinExistence type="predicted"/>